<evidence type="ECO:0000256" key="2">
    <source>
        <dbReference type="SAM" id="SignalP"/>
    </source>
</evidence>
<accession>A0ABW6SBL6</accession>
<reference evidence="3 4" key="1">
    <citation type="submission" date="2024-10" db="EMBL/GenBank/DDBJ databases">
        <title>The Natural Products Discovery Center: Release of the First 8490 Sequenced Strains for Exploring Actinobacteria Biosynthetic Diversity.</title>
        <authorList>
            <person name="Kalkreuter E."/>
            <person name="Kautsar S.A."/>
            <person name="Yang D."/>
            <person name="Bader C.D."/>
            <person name="Teijaro C.N."/>
            <person name="Fluegel L."/>
            <person name="Davis C.M."/>
            <person name="Simpson J.R."/>
            <person name="Lauterbach L."/>
            <person name="Steele A.D."/>
            <person name="Gui C."/>
            <person name="Meng S."/>
            <person name="Li G."/>
            <person name="Viehrig K."/>
            <person name="Ye F."/>
            <person name="Su P."/>
            <person name="Kiefer A.F."/>
            <person name="Nichols A."/>
            <person name="Cepeda A.J."/>
            <person name="Yan W."/>
            <person name="Fan B."/>
            <person name="Jiang Y."/>
            <person name="Adhikari A."/>
            <person name="Zheng C.-J."/>
            <person name="Schuster L."/>
            <person name="Cowan T.M."/>
            <person name="Smanski M.J."/>
            <person name="Chevrette M.G."/>
            <person name="De Carvalho L.P.S."/>
            <person name="Shen B."/>
        </authorList>
    </citation>
    <scope>NUCLEOTIDE SEQUENCE [LARGE SCALE GENOMIC DNA]</scope>
    <source>
        <strain evidence="3 4">NPDC002593</strain>
    </source>
</reference>
<dbReference type="EMBL" id="JBIAQY010000020">
    <property type="protein sequence ID" value="MFF3573697.1"/>
    <property type="molecule type" value="Genomic_DNA"/>
</dbReference>
<dbReference type="CDD" id="cd13399">
    <property type="entry name" value="Slt35-like"/>
    <property type="match status" value="1"/>
</dbReference>
<evidence type="ECO:0000256" key="1">
    <source>
        <dbReference type="SAM" id="MobiDB-lite"/>
    </source>
</evidence>
<dbReference type="SUPFAM" id="SSF53955">
    <property type="entry name" value="Lysozyme-like"/>
    <property type="match status" value="1"/>
</dbReference>
<keyword evidence="3" id="KW-0328">Glycosyltransferase</keyword>
<comment type="caution">
    <text evidence="3">The sequence shown here is derived from an EMBL/GenBank/DDBJ whole genome shotgun (WGS) entry which is preliminary data.</text>
</comment>
<keyword evidence="2" id="KW-0732">Signal</keyword>
<dbReference type="InterPro" id="IPR023346">
    <property type="entry name" value="Lysozyme-like_dom_sf"/>
</dbReference>
<dbReference type="InterPro" id="IPR043426">
    <property type="entry name" value="MltB-like"/>
</dbReference>
<feature type="chain" id="PRO_5046874092" evidence="2">
    <location>
        <begin position="41"/>
        <end position="350"/>
    </location>
</feature>
<name>A0ABW6SBL6_9NOCA</name>
<proteinExistence type="predicted"/>
<dbReference type="RefSeq" id="WP_387406491.1">
    <property type="nucleotide sequence ID" value="NZ_JBIAQY010000020.1"/>
</dbReference>
<feature type="compositionally biased region" description="Polar residues" evidence="1">
    <location>
        <begin position="306"/>
        <end position="317"/>
    </location>
</feature>
<dbReference type="PANTHER" id="PTHR30163">
    <property type="entry name" value="MEMBRANE-BOUND LYTIC MUREIN TRANSGLYCOSYLASE B"/>
    <property type="match status" value="1"/>
</dbReference>
<protein>
    <submittedName>
        <fullName evidence="3">Lytic murein transglycosylase</fullName>
        <ecNumber evidence="3">2.4.-.-</ecNumber>
    </submittedName>
</protein>
<feature type="signal peptide" evidence="2">
    <location>
        <begin position="1"/>
        <end position="40"/>
    </location>
</feature>
<feature type="compositionally biased region" description="Basic and acidic residues" evidence="1">
    <location>
        <begin position="294"/>
        <end position="305"/>
    </location>
</feature>
<feature type="region of interest" description="Disordered" evidence="1">
    <location>
        <begin position="282"/>
        <end position="327"/>
    </location>
</feature>
<organism evidence="3 4">
    <name type="scientific">Nocardia jiangxiensis</name>
    <dbReference type="NCBI Taxonomy" id="282685"/>
    <lineage>
        <taxon>Bacteria</taxon>
        <taxon>Bacillati</taxon>
        <taxon>Actinomycetota</taxon>
        <taxon>Actinomycetes</taxon>
        <taxon>Mycobacteriales</taxon>
        <taxon>Nocardiaceae</taxon>
        <taxon>Nocardia</taxon>
    </lineage>
</organism>
<keyword evidence="3" id="KW-0808">Transferase</keyword>
<dbReference type="EC" id="2.4.-.-" evidence="3"/>
<dbReference type="PANTHER" id="PTHR30163:SF8">
    <property type="entry name" value="LYTIC MUREIN TRANSGLYCOSYLASE"/>
    <property type="match status" value="1"/>
</dbReference>
<evidence type="ECO:0000313" key="3">
    <source>
        <dbReference type="EMBL" id="MFF3573697.1"/>
    </source>
</evidence>
<gene>
    <name evidence="3" type="ORF">ACFYXQ_38660</name>
</gene>
<evidence type="ECO:0000313" key="4">
    <source>
        <dbReference type="Proteomes" id="UP001601992"/>
    </source>
</evidence>
<dbReference type="Proteomes" id="UP001601992">
    <property type="component" value="Unassembled WGS sequence"/>
</dbReference>
<keyword evidence="4" id="KW-1185">Reference proteome</keyword>
<dbReference type="Gene3D" id="1.10.530.10">
    <property type="match status" value="1"/>
</dbReference>
<sequence length="350" mass="36189">MRSHRRAQSRNTNRSTAGRPVALLSALAVTGLLVAASSTAGGEPTPKPVGLAASLGSPAPQRDTRSQPNVPELVPADVPALRPHPAAAEPVANTDAGPPPAPAAAGPAPGSPAAAIPEQVLAAYRNAELILRQSQPGCGLPWNLLAGIGRIESGHARSGDVDAHGRTLSPIRGPALDGSLPGNEIIRAAAGYVRAVGPMQFLPGTWQRWASDGNGDGIADPDNIYDAALAAGRYLCADGTNLRDPQQRLRAVLRYNHSMSYASTVLTWSRIYAGDLVGPADVVPSEPQAPTATVDDRATTSHDDQTQPPVTRNSQPDNARPAPAPAPMIYIPGLPPIPCGIFCPPAPPVR</sequence>
<dbReference type="GO" id="GO:0016757">
    <property type="term" value="F:glycosyltransferase activity"/>
    <property type="evidence" value="ECO:0007669"/>
    <property type="project" value="UniProtKB-KW"/>
</dbReference>
<feature type="region of interest" description="Disordered" evidence="1">
    <location>
        <begin position="38"/>
        <end position="112"/>
    </location>
</feature>
<feature type="compositionally biased region" description="Low complexity" evidence="1">
    <location>
        <begin position="103"/>
        <end position="112"/>
    </location>
</feature>